<dbReference type="Proteomes" id="UP000001578">
    <property type="component" value="Chromosome"/>
</dbReference>
<organism evidence="1 2">
    <name type="scientific">Geobacillus thermodenitrificans (strain NG80-2)</name>
    <dbReference type="NCBI Taxonomy" id="420246"/>
    <lineage>
        <taxon>Bacteria</taxon>
        <taxon>Bacillati</taxon>
        <taxon>Bacillota</taxon>
        <taxon>Bacilli</taxon>
        <taxon>Bacillales</taxon>
        <taxon>Anoxybacillaceae</taxon>
        <taxon>Geobacillus</taxon>
    </lineage>
</organism>
<dbReference type="AlphaFoldDB" id="A4IMS4"/>
<dbReference type="EMBL" id="CP000557">
    <property type="protein sequence ID" value="ABO66628.1"/>
    <property type="molecule type" value="Genomic_DNA"/>
</dbReference>
<gene>
    <name evidence="1" type="ordered locus">GTNG_1258</name>
</gene>
<dbReference type="HOGENOM" id="CLU_2633058_0_0_9"/>
<sequence>MTHRHGKIEGNDRKILEKSMEQHLSRCVREWNGLLLIVGGMFGENDDPGFRDFARCSCRVYCGNDQSWVLENKDVST</sequence>
<evidence type="ECO:0000313" key="1">
    <source>
        <dbReference type="EMBL" id="ABO66628.1"/>
    </source>
</evidence>
<name>A4IMS4_GEOTN</name>
<accession>A4IMS4</accession>
<protein>
    <submittedName>
        <fullName evidence="1">Uncharacterized protein</fullName>
    </submittedName>
</protein>
<evidence type="ECO:0000313" key="2">
    <source>
        <dbReference type="Proteomes" id="UP000001578"/>
    </source>
</evidence>
<proteinExistence type="predicted"/>
<dbReference type="KEGG" id="gtn:GTNG_1258"/>
<reference evidence="1 2" key="1">
    <citation type="journal article" date="2007" name="Proc. Natl. Acad. Sci. U.S.A.">
        <title>Genome and proteome of long-chain alkane degrading Geobacillus thermodenitrificans NG80-2 isolated from a deep-subsurface oil reservoir.</title>
        <authorList>
            <person name="Feng L."/>
            <person name="Wang W."/>
            <person name="Cheng J."/>
            <person name="Ren Y."/>
            <person name="Zhao G."/>
            <person name="Gao C."/>
            <person name="Tang Y."/>
            <person name="Liu X."/>
            <person name="Han W."/>
            <person name="Peng X."/>
            <person name="Liu R."/>
            <person name="Wang L."/>
        </authorList>
    </citation>
    <scope>NUCLEOTIDE SEQUENCE [LARGE SCALE GENOMIC DNA]</scope>
    <source>
        <strain evidence="1 2">NG80-2</strain>
    </source>
</reference>